<dbReference type="InterPro" id="IPR023023">
    <property type="entry name" value="dNTPase_2"/>
</dbReference>
<dbReference type="SMART" id="SM00471">
    <property type="entry name" value="HDc"/>
    <property type="match status" value="1"/>
</dbReference>
<dbReference type="EMBL" id="JAUSQZ010000001">
    <property type="protein sequence ID" value="MDP9828008.1"/>
    <property type="molecule type" value="Genomic_DNA"/>
</dbReference>
<gene>
    <name evidence="5" type="ORF">J2S57_003757</name>
</gene>
<feature type="domain" description="HD" evidence="4">
    <location>
        <begin position="67"/>
        <end position="216"/>
    </location>
</feature>
<dbReference type="GO" id="GO:0008832">
    <property type="term" value="F:dGTPase activity"/>
    <property type="evidence" value="ECO:0007669"/>
    <property type="project" value="UniProtKB-EC"/>
</dbReference>
<dbReference type="InterPro" id="IPR006261">
    <property type="entry name" value="dGTPase"/>
</dbReference>
<feature type="region of interest" description="Disordered" evidence="3">
    <location>
        <begin position="16"/>
        <end position="36"/>
    </location>
</feature>
<dbReference type="PANTHER" id="PTHR11373">
    <property type="entry name" value="DEOXYNUCLEOSIDE TRIPHOSPHATE TRIPHOSPHOHYDROLASE"/>
    <property type="match status" value="1"/>
</dbReference>
<dbReference type="NCBIfam" id="TIGR01353">
    <property type="entry name" value="dGTP_triPase"/>
    <property type="match status" value="1"/>
</dbReference>
<dbReference type="Proteomes" id="UP001235712">
    <property type="component" value="Unassembled WGS sequence"/>
</dbReference>
<feature type="compositionally biased region" description="Basic and acidic residues" evidence="3">
    <location>
        <begin position="24"/>
        <end position="36"/>
    </location>
</feature>
<dbReference type="HAMAP" id="MF_01212">
    <property type="entry name" value="dGTPase_type2"/>
    <property type="match status" value="1"/>
</dbReference>
<dbReference type="InterPro" id="IPR003607">
    <property type="entry name" value="HD/PDEase_dom"/>
</dbReference>
<dbReference type="PROSITE" id="PS51831">
    <property type="entry name" value="HD"/>
    <property type="match status" value="1"/>
</dbReference>
<dbReference type="PANTHER" id="PTHR11373:SF32">
    <property type="entry name" value="DEOXYGUANOSINETRIPHOSPHATE TRIPHOSPHOHYDROLASE"/>
    <property type="match status" value="1"/>
</dbReference>
<dbReference type="Gene3D" id="1.10.3210.10">
    <property type="entry name" value="Hypothetical protein af1432"/>
    <property type="match status" value="1"/>
</dbReference>
<dbReference type="Pfam" id="PF01966">
    <property type="entry name" value="HD"/>
    <property type="match status" value="1"/>
</dbReference>
<dbReference type="InterPro" id="IPR026875">
    <property type="entry name" value="PHydrolase_assoc_dom"/>
</dbReference>
<name>A0ABT9P5P0_9ACTN</name>
<dbReference type="CDD" id="cd00077">
    <property type="entry name" value="HDc"/>
    <property type="match status" value="1"/>
</dbReference>
<dbReference type="SUPFAM" id="SSF109604">
    <property type="entry name" value="HD-domain/PDEase-like"/>
    <property type="match status" value="1"/>
</dbReference>
<comment type="similarity">
    <text evidence="2">Belongs to the dGTPase family. Type 2 subfamily.</text>
</comment>
<dbReference type="InterPro" id="IPR006674">
    <property type="entry name" value="HD_domain"/>
</dbReference>
<sequence length="418" mass="46784">MSRFYHGPEVGYAFEDQQRWYPEPPKDPRRGEFSRDRARVVHSSALRRLSAKTQVVGPHSDEFVRNRLTHSLEVAQVGRELASALGCDPDVVDTACLAHDLGHPPFGHNGETALDEICSGVGGFEGNAQTLRVLTRLEPKVMGPRRPHGLNLTRASLDAVAKYPWRSGESPQEGSRKFGVYDDDLEVFGWLRTGAPDRHRCIEAQVMDLADDVAYSVHDVEDAVVSLRLDPRLLTDDDEAARVVEQVRAWYLPHVPESDLLEGLNRLRRLPAWVTGFEGDYASLAALKNMTSQLIGRFVRSVEEATREVSGDGPLTRYYADLVVPKETEIEIAVLKGLAVVYVMTVEDRQPLYTRQRELLMELTQVLEDRAPKVLDLPFALAWNEAADDAGRLRAVIDQVASLTDARAVAWHHELLPN</sequence>
<evidence type="ECO:0000313" key="6">
    <source>
        <dbReference type="Proteomes" id="UP001235712"/>
    </source>
</evidence>
<dbReference type="Pfam" id="PF13286">
    <property type="entry name" value="HD_assoc"/>
    <property type="match status" value="1"/>
</dbReference>
<evidence type="ECO:0000256" key="2">
    <source>
        <dbReference type="HAMAP-Rule" id="MF_01212"/>
    </source>
</evidence>
<evidence type="ECO:0000256" key="3">
    <source>
        <dbReference type="SAM" id="MobiDB-lite"/>
    </source>
</evidence>
<evidence type="ECO:0000256" key="1">
    <source>
        <dbReference type="ARBA" id="ARBA00022801"/>
    </source>
</evidence>
<keyword evidence="1 2" id="KW-0378">Hydrolase</keyword>
<evidence type="ECO:0000313" key="5">
    <source>
        <dbReference type="EMBL" id="MDP9828008.1"/>
    </source>
</evidence>
<dbReference type="InterPro" id="IPR050135">
    <property type="entry name" value="dGTPase-like"/>
</dbReference>
<evidence type="ECO:0000259" key="4">
    <source>
        <dbReference type="PROSITE" id="PS51831"/>
    </source>
</evidence>
<reference evidence="5 6" key="1">
    <citation type="submission" date="2023-07" db="EMBL/GenBank/DDBJ databases">
        <title>Sequencing the genomes of 1000 actinobacteria strains.</title>
        <authorList>
            <person name="Klenk H.-P."/>
        </authorList>
    </citation>
    <scope>NUCLEOTIDE SEQUENCE [LARGE SCALE GENOMIC DNA]</scope>
    <source>
        <strain evidence="5 6">DSM 44388</strain>
    </source>
</reference>
<dbReference type="RefSeq" id="WP_307244747.1">
    <property type="nucleotide sequence ID" value="NZ_JAUSQZ010000001.1"/>
</dbReference>
<protein>
    <recommendedName>
        <fullName evidence="2">Deoxyguanosinetriphosphate triphosphohydrolase-like protein</fullName>
    </recommendedName>
</protein>
<accession>A0ABT9P5P0</accession>
<dbReference type="NCBIfam" id="NF002829">
    <property type="entry name" value="PRK03007.1"/>
    <property type="match status" value="1"/>
</dbReference>
<organism evidence="5 6">
    <name type="scientific">Kineosporia succinea</name>
    <dbReference type="NCBI Taxonomy" id="84632"/>
    <lineage>
        <taxon>Bacteria</taxon>
        <taxon>Bacillati</taxon>
        <taxon>Actinomycetota</taxon>
        <taxon>Actinomycetes</taxon>
        <taxon>Kineosporiales</taxon>
        <taxon>Kineosporiaceae</taxon>
        <taxon>Kineosporia</taxon>
    </lineage>
</organism>
<proteinExistence type="inferred from homology"/>
<keyword evidence="6" id="KW-1185">Reference proteome</keyword>
<comment type="caution">
    <text evidence="5">The sequence shown here is derived from an EMBL/GenBank/DDBJ whole genome shotgun (WGS) entry which is preliminary data.</text>
</comment>